<reference evidence="2 3" key="1">
    <citation type="journal article" date="2016" name="Genome Announc.">
        <title>Draft Whole-Genome Sequence of Trichoderma gamsii T6085, a Promising Biocontrol Agent of Fusarium Head Blight on Wheat.</title>
        <authorList>
            <person name="Baroncelli R."/>
            <person name="Zapparata A."/>
            <person name="Piaggeschi G."/>
            <person name="Sarrocco S."/>
            <person name="Vannacci G."/>
        </authorList>
    </citation>
    <scope>NUCLEOTIDE SEQUENCE [LARGE SCALE GENOMIC DNA]</scope>
    <source>
        <strain evidence="2 3">T6085</strain>
    </source>
</reference>
<dbReference type="GeneID" id="36347551"/>
<evidence type="ECO:0000313" key="2">
    <source>
        <dbReference type="EMBL" id="PON26419.1"/>
    </source>
</evidence>
<evidence type="ECO:0000313" key="3">
    <source>
        <dbReference type="Proteomes" id="UP000054821"/>
    </source>
</evidence>
<dbReference type="AlphaFoldDB" id="A0A2P4ZQ43"/>
<proteinExistence type="predicted"/>
<dbReference type="EMBL" id="JPDN02000014">
    <property type="protein sequence ID" value="PON26419.1"/>
    <property type="molecule type" value="Genomic_DNA"/>
</dbReference>
<comment type="caution">
    <text evidence="2">The sequence shown here is derived from an EMBL/GenBank/DDBJ whole genome shotgun (WGS) entry which is preliminary data.</text>
</comment>
<sequence length="38" mass="4504">MGKQMRRERLGWEEHDSVARNESPPRTVTYKDDPGAFR</sequence>
<organism evidence="2 3">
    <name type="scientific">Trichoderma gamsii</name>
    <dbReference type="NCBI Taxonomy" id="398673"/>
    <lineage>
        <taxon>Eukaryota</taxon>
        <taxon>Fungi</taxon>
        <taxon>Dikarya</taxon>
        <taxon>Ascomycota</taxon>
        <taxon>Pezizomycotina</taxon>
        <taxon>Sordariomycetes</taxon>
        <taxon>Hypocreomycetidae</taxon>
        <taxon>Hypocreales</taxon>
        <taxon>Hypocreaceae</taxon>
        <taxon>Trichoderma</taxon>
    </lineage>
</organism>
<dbReference type="Proteomes" id="UP000054821">
    <property type="component" value="Unassembled WGS sequence"/>
</dbReference>
<feature type="compositionally biased region" description="Basic and acidic residues" evidence="1">
    <location>
        <begin position="1"/>
        <end position="19"/>
    </location>
</feature>
<name>A0A2P4ZQ43_9HYPO</name>
<accession>A0A2P4ZQ43</accession>
<gene>
    <name evidence="2" type="ORF">TGAM01_v204895</name>
</gene>
<dbReference type="RefSeq" id="XP_024405761.1">
    <property type="nucleotide sequence ID" value="XM_024549531.1"/>
</dbReference>
<protein>
    <submittedName>
        <fullName evidence="2">Uncharacterized protein</fullName>
    </submittedName>
</protein>
<feature type="compositionally biased region" description="Basic and acidic residues" evidence="1">
    <location>
        <begin position="29"/>
        <end position="38"/>
    </location>
</feature>
<feature type="region of interest" description="Disordered" evidence="1">
    <location>
        <begin position="1"/>
        <end position="38"/>
    </location>
</feature>
<evidence type="ECO:0000256" key="1">
    <source>
        <dbReference type="SAM" id="MobiDB-lite"/>
    </source>
</evidence>
<keyword evidence="3" id="KW-1185">Reference proteome</keyword>